<dbReference type="CDD" id="cd00118">
    <property type="entry name" value="LysM"/>
    <property type="match status" value="1"/>
</dbReference>
<dbReference type="InterPro" id="IPR018392">
    <property type="entry name" value="LysM"/>
</dbReference>
<dbReference type="Gene3D" id="3.10.350.10">
    <property type="entry name" value="LysM domain"/>
    <property type="match status" value="1"/>
</dbReference>
<dbReference type="PROSITE" id="PS51782">
    <property type="entry name" value="LYSM"/>
    <property type="match status" value="1"/>
</dbReference>
<protein>
    <submittedName>
        <fullName evidence="3">Transporter substrate-binding domain-containing protein</fullName>
    </submittedName>
</protein>
<comment type="caution">
    <text evidence="3">The sequence shown here is derived from an EMBL/GenBank/DDBJ whole genome shotgun (WGS) entry which is preliminary data.</text>
</comment>
<evidence type="ECO:0000256" key="1">
    <source>
        <dbReference type="SAM" id="SignalP"/>
    </source>
</evidence>
<sequence>MKFYSAICRTGAVSLLATLAAGSVAAQEECSTYTVKDGDTLGSISVAAYGVLDYQTLFNVNSGAIGNPNKLVAGTKLVIPCKDGRKTVEESLAELTEDESLTGNEQIVAAGEYKPTIKFLTGGDWYPFADEGLTGGGFLIRLTSTAMRRAAPDRKFRIDWIDDWDSHLTTLIPTNAFDISVAWYAPDCADLSNVSDLTREFCEEFDFSEPLYTAVFGFFAAKDNPYADAKSFQDLVGARICRPEGYSLHDLDAEGLVEPVITVSIPAMIPDCFKGLIDGTYDIATVESQATVSVIKDLGIADQVVENTYVTSIQEISAMSHKSNPRGKEYLAMLNAGLLQMRESGEWYDVISSSLKEANDKLNEG</sequence>
<keyword evidence="1" id="KW-0732">Signal</keyword>
<accession>A0ABT2ZI81</accession>
<dbReference type="SUPFAM" id="SSF54106">
    <property type="entry name" value="LysM domain"/>
    <property type="match status" value="1"/>
</dbReference>
<dbReference type="EMBL" id="JAOWKZ010000001">
    <property type="protein sequence ID" value="MCV2870845.1"/>
    <property type="molecule type" value="Genomic_DNA"/>
</dbReference>
<dbReference type="SMART" id="SM00062">
    <property type="entry name" value="PBPb"/>
    <property type="match status" value="1"/>
</dbReference>
<proteinExistence type="predicted"/>
<gene>
    <name evidence="3" type="ORF">OEZ71_00885</name>
</gene>
<dbReference type="RefSeq" id="WP_263738048.1">
    <property type="nucleotide sequence ID" value="NZ_JAOWKZ010000001.1"/>
</dbReference>
<evidence type="ECO:0000259" key="2">
    <source>
        <dbReference type="PROSITE" id="PS51782"/>
    </source>
</evidence>
<dbReference type="InterPro" id="IPR001638">
    <property type="entry name" value="Solute-binding_3/MltF_N"/>
</dbReference>
<keyword evidence="4" id="KW-1185">Reference proteome</keyword>
<dbReference type="Pfam" id="PF01476">
    <property type="entry name" value="LysM"/>
    <property type="match status" value="1"/>
</dbReference>
<dbReference type="SMART" id="SM00257">
    <property type="entry name" value="LysM"/>
    <property type="match status" value="1"/>
</dbReference>
<dbReference type="Proteomes" id="UP001652564">
    <property type="component" value="Unassembled WGS sequence"/>
</dbReference>
<name>A0ABT2ZI81_9RHOB</name>
<evidence type="ECO:0000313" key="4">
    <source>
        <dbReference type="Proteomes" id="UP001652564"/>
    </source>
</evidence>
<organism evidence="3 4">
    <name type="scientific">Albidovulum litorale</name>
    <dbReference type="NCBI Taxonomy" id="2984134"/>
    <lineage>
        <taxon>Bacteria</taxon>
        <taxon>Pseudomonadati</taxon>
        <taxon>Pseudomonadota</taxon>
        <taxon>Alphaproteobacteria</taxon>
        <taxon>Rhodobacterales</taxon>
        <taxon>Paracoccaceae</taxon>
        <taxon>Albidovulum</taxon>
    </lineage>
</organism>
<evidence type="ECO:0000313" key="3">
    <source>
        <dbReference type="EMBL" id="MCV2870845.1"/>
    </source>
</evidence>
<feature type="signal peptide" evidence="1">
    <location>
        <begin position="1"/>
        <end position="26"/>
    </location>
</feature>
<feature type="domain" description="LysM" evidence="2">
    <location>
        <begin position="31"/>
        <end position="79"/>
    </location>
</feature>
<dbReference type="InterPro" id="IPR036779">
    <property type="entry name" value="LysM_dom_sf"/>
</dbReference>
<dbReference type="SUPFAM" id="SSF53850">
    <property type="entry name" value="Periplasmic binding protein-like II"/>
    <property type="match status" value="1"/>
</dbReference>
<reference evidence="3 4" key="1">
    <citation type="submission" date="2022-10" db="EMBL/GenBank/DDBJ databases">
        <title>Defluviimonas sp. nov., isolated from ocean surface sediments.</title>
        <authorList>
            <person name="He W."/>
            <person name="Wang L."/>
            <person name="Zhang D.-F."/>
        </authorList>
    </citation>
    <scope>NUCLEOTIDE SEQUENCE [LARGE SCALE GENOMIC DNA]</scope>
    <source>
        <strain evidence="3 4">WL0050</strain>
    </source>
</reference>
<dbReference type="Gene3D" id="3.40.190.10">
    <property type="entry name" value="Periplasmic binding protein-like II"/>
    <property type="match status" value="2"/>
</dbReference>
<feature type="chain" id="PRO_5045919633" evidence="1">
    <location>
        <begin position="27"/>
        <end position="365"/>
    </location>
</feature>